<dbReference type="Gene3D" id="3.10.20.860">
    <property type="match status" value="1"/>
</dbReference>
<organism evidence="1 2">
    <name type="scientific">Candidatus Aphodenecus pullistercoris</name>
    <dbReference type="NCBI Taxonomy" id="2840669"/>
    <lineage>
        <taxon>Bacteria</taxon>
        <taxon>Pseudomonadati</taxon>
        <taxon>Spirochaetota</taxon>
        <taxon>Spirochaetia</taxon>
        <taxon>Spirochaetales</taxon>
        <taxon>Candidatus Aphodenecus</taxon>
    </lineage>
</organism>
<dbReference type="InterPro" id="IPR022453">
    <property type="entry name" value="Znf_MqsA-type"/>
</dbReference>
<name>A0A9D9HA93_9SPIR</name>
<accession>A0A9D9HA93</accession>
<dbReference type="NCBIfam" id="TIGR03831">
    <property type="entry name" value="YgiT_finger"/>
    <property type="match status" value="1"/>
</dbReference>
<dbReference type="EMBL" id="JADIMU010000054">
    <property type="protein sequence ID" value="MBO8443699.1"/>
    <property type="molecule type" value="Genomic_DNA"/>
</dbReference>
<dbReference type="Proteomes" id="UP000823633">
    <property type="component" value="Unassembled WGS sequence"/>
</dbReference>
<gene>
    <name evidence="1" type="ORF">IAC42_08120</name>
</gene>
<dbReference type="CDD" id="cd12870">
    <property type="entry name" value="MqsA"/>
    <property type="match status" value="1"/>
</dbReference>
<evidence type="ECO:0000313" key="1">
    <source>
        <dbReference type="EMBL" id="MBO8443699.1"/>
    </source>
</evidence>
<sequence length="75" mass="8527">MCAYCKGTDLRDSLTTYVAVINKSTIIIRNVPCQECVQCGEKYYTDKVMQDIEAIIKKAIEIQSEFYVTEYSSVA</sequence>
<dbReference type="AlphaFoldDB" id="A0A9D9HA93"/>
<protein>
    <submittedName>
        <fullName evidence="1">Type II toxin-antitoxin system MqsA family antitoxin</fullName>
    </submittedName>
</protein>
<comment type="caution">
    <text evidence="1">The sequence shown here is derived from an EMBL/GenBank/DDBJ whole genome shotgun (WGS) entry which is preliminary data.</text>
</comment>
<evidence type="ECO:0000313" key="2">
    <source>
        <dbReference type="Proteomes" id="UP000823633"/>
    </source>
</evidence>
<reference evidence="1" key="2">
    <citation type="journal article" date="2021" name="PeerJ">
        <title>Extensive microbial diversity within the chicken gut microbiome revealed by metagenomics and culture.</title>
        <authorList>
            <person name="Gilroy R."/>
            <person name="Ravi A."/>
            <person name="Getino M."/>
            <person name="Pursley I."/>
            <person name="Horton D.L."/>
            <person name="Alikhan N.F."/>
            <person name="Baker D."/>
            <person name="Gharbi K."/>
            <person name="Hall N."/>
            <person name="Watson M."/>
            <person name="Adriaenssens E.M."/>
            <person name="Foster-Nyarko E."/>
            <person name="Jarju S."/>
            <person name="Secka A."/>
            <person name="Antonio M."/>
            <person name="Oren A."/>
            <person name="Chaudhuri R.R."/>
            <person name="La Ragione R."/>
            <person name="Hildebrand F."/>
            <person name="Pallen M.J."/>
        </authorList>
    </citation>
    <scope>NUCLEOTIDE SEQUENCE</scope>
    <source>
        <strain evidence="1">11167</strain>
    </source>
</reference>
<proteinExistence type="predicted"/>
<reference evidence="1" key="1">
    <citation type="submission" date="2020-10" db="EMBL/GenBank/DDBJ databases">
        <authorList>
            <person name="Gilroy R."/>
        </authorList>
    </citation>
    <scope>NUCLEOTIDE SEQUENCE</scope>
    <source>
        <strain evidence="1">11167</strain>
    </source>
</reference>